<dbReference type="AlphaFoldDB" id="A0A1H6ARU8"/>
<sequence length="129" mass="15130">MKFFFKIILWLTLSILSFSCVSSKIYSKTKCMECLNQNQGILLLPLSWDAGFQILSVPQKNELEREILKILLEKKISKVDLLDNMDYELLNARILDLNDSTQRSKIFTHLGYKYLLGFRQLHPNILNNF</sequence>
<evidence type="ECO:0000313" key="1">
    <source>
        <dbReference type="EMBL" id="SEG50904.1"/>
    </source>
</evidence>
<keyword evidence="2" id="KW-1185">Reference proteome</keyword>
<accession>A0A1H6ARU8</accession>
<dbReference type="EMBL" id="FNVR01000056">
    <property type="protein sequence ID" value="SEG50904.1"/>
    <property type="molecule type" value="Genomic_DNA"/>
</dbReference>
<dbReference type="PROSITE" id="PS51257">
    <property type="entry name" value="PROKAR_LIPOPROTEIN"/>
    <property type="match status" value="1"/>
</dbReference>
<protein>
    <recommendedName>
        <fullName evidence="3">Lipoprotein</fullName>
    </recommendedName>
</protein>
<gene>
    <name evidence="1" type="ORF">SAMN03080598_04267</name>
</gene>
<proteinExistence type="predicted"/>
<evidence type="ECO:0000313" key="2">
    <source>
        <dbReference type="Proteomes" id="UP000236736"/>
    </source>
</evidence>
<organism evidence="1 2">
    <name type="scientific">Algoriphagus boritolerans DSM 17298 = JCM 18970</name>
    <dbReference type="NCBI Taxonomy" id="1120964"/>
    <lineage>
        <taxon>Bacteria</taxon>
        <taxon>Pseudomonadati</taxon>
        <taxon>Bacteroidota</taxon>
        <taxon>Cytophagia</taxon>
        <taxon>Cytophagales</taxon>
        <taxon>Cyclobacteriaceae</taxon>
        <taxon>Algoriphagus</taxon>
    </lineage>
</organism>
<evidence type="ECO:0008006" key="3">
    <source>
        <dbReference type="Google" id="ProtNLM"/>
    </source>
</evidence>
<name>A0A1H6ARU8_9BACT</name>
<dbReference type="Proteomes" id="UP000236736">
    <property type="component" value="Unassembled WGS sequence"/>
</dbReference>
<reference evidence="2" key="1">
    <citation type="submission" date="2016-10" db="EMBL/GenBank/DDBJ databases">
        <authorList>
            <person name="Varghese N."/>
            <person name="Submissions S."/>
        </authorList>
    </citation>
    <scope>NUCLEOTIDE SEQUENCE [LARGE SCALE GENOMIC DNA]</scope>
    <source>
        <strain evidence="2">DSM 17298</strain>
    </source>
</reference>